<accession>A0A9P6JKW6</accession>
<keyword evidence="2" id="KW-1185">Reference proteome</keyword>
<reference evidence="1" key="1">
    <citation type="submission" date="2020-11" db="EMBL/GenBank/DDBJ databases">
        <authorList>
            <consortium name="DOE Joint Genome Institute"/>
            <person name="Ahrendt S."/>
            <person name="Riley R."/>
            <person name="Andreopoulos W."/>
            <person name="Labutti K."/>
            <person name="Pangilinan J."/>
            <person name="Ruiz-Duenas F.J."/>
            <person name="Barrasa J.M."/>
            <person name="Sanchez-Garcia M."/>
            <person name="Camarero S."/>
            <person name="Miyauchi S."/>
            <person name="Serrano A."/>
            <person name="Linde D."/>
            <person name="Babiker R."/>
            <person name="Drula E."/>
            <person name="Ayuso-Fernandez I."/>
            <person name="Pacheco R."/>
            <person name="Padilla G."/>
            <person name="Ferreira P."/>
            <person name="Barriuso J."/>
            <person name="Kellner H."/>
            <person name="Castanera R."/>
            <person name="Alfaro M."/>
            <person name="Ramirez L."/>
            <person name="Pisabarro A.G."/>
            <person name="Kuo A."/>
            <person name="Tritt A."/>
            <person name="Lipzen A."/>
            <person name="He G."/>
            <person name="Yan M."/>
            <person name="Ng V."/>
            <person name="Cullen D."/>
            <person name="Martin F."/>
            <person name="Rosso M.-N."/>
            <person name="Henrissat B."/>
            <person name="Hibbett D."/>
            <person name="Martinez A.T."/>
            <person name="Grigoriev I.V."/>
        </authorList>
    </citation>
    <scope>NUCLEOTIDE SEQUENCE</scope>
    <source>
        <strain evidence="1">CBS 506.95</strain>
    </source>
</reference>
<dbReference type="EMBL" id="MU157896">
    <property type="protein sequence ID" value="KAF9524611.1"/>
    <property type="molecule type" value="Genomic_DNA"/>
</dbReference>
<organism evidence="1 2">
    <name type="scientific">Crepidotus variabilis</name>
    <dbReference type="NCBI Taxonomy" id="179855"/>
    <lineage>
        <taxon>Eukaryota</taxon>
        <taxon>Fungi</taxon>
        <taxon>Dikarya</taxon>
        <taxon>Basidiomycota</taxon>
        <taxon>Agaricomycotina</taxon>
        <taxon>Agaricomycetes</taxon>
        <taxon>Agaricomycetidae</taxon>
        <taxon>Agaricales</taxon>
        <taxon>Agaricineae</taxon>
        <taxon>Crepidotaceae</taxon>
        <taxon>Crepidotus</taxon>
    </lineage>
</organism>
<gene>
    <name evidence="1" type="ORF">CPB83DRAFT_909810</name>
</gene>
<evidence type="ECO:0000313" key="1">
    <source>
        <dbReference type="EMBL" id="KAF9524611.1"/>
    </source>
</evidence>
<name>A0A9P6JKW6_9AGAR</name>
<dbReference type="SUPFAM" id="SSF48452">
    <property type="entry name" value="TPR-like"/>
    <property type="match status" value="1"/>
</dbReference>
<protein>
    <submittedName>
        <fullName evidence="1">Uncharacterized protein</fullName>
    </submittedName>
</protein>
<dbReference type="OrthoDB" id="10260758at2759"/>
<evidence type="ECO:0000313" key="2">
    <source>
        <dbReference type="Proteomes" id="UP000807306"/>
    </source>
</evidence>
<dbReference type="InterPro" id="IPR011990">
    <property type="entry name" value="TPR-like_helical_dom_sf"/>
</dbReference>
<proteinExistence type="predicted"/>
<sequence length="464" mass="55390">MNKFLNMYLRRLERKKPEARFAKIYYSTFQTLGQRANTLEELDSVSVAKDNDSKDDVEIAARMMRLADRYWERYCEHYGSEGTNQGQELQWQAYNILCQKLGPWHYHTKRALWHVCRWDISVVEQREILDKVVAHMEEHNQAYYQFNSSLMEAVVLCCLRNEDYSDNAKTLQLMLSRTRGLGSSTLKKFYDVYRMLFAIYLGRQEWDEAEDLIKEIRKSWQANPQQGECHAMTAEIRLRQGKLVEAEEELLTGVTLEADGHMLDGYFSCRERLMEFYLQQEKWILAEDLGRHLVQVREDQISEKVRPRSKSSQDLEINWAKATQKAARVINMNRWRIFEWLENQEVYYLHALYNNKRQLAFVNKQLKRYNKAQVLLEELMDGKMHRENPILVASKELLVTLFIESGQFDEAEKKQEQIVEEMSETFGYDSKKLITELERLAYIYQMSKHLGKRHHVKLRLLRYR</sequence>
<dbReference type="AlphaFoldDB" id="A0A9P6JKW6"/>
<dbReference type="Proteomes" id="UP000807306">
    <property type="component" value="Unassembled WGS sequence"/>
</dbReference>
<dbReference type="Gene3D" id="1.25.40.10">
    <property type="entry name" value="Tetratricopeptide repeat domain"/>
    <property type="match status" value="2"/>
</dbReference>
<comment type="caution">
    <text evidence="1">The sequence shown here is derived from an EMBL/GenBank/DDBJ whole genome shotgun (WGS) entry which is preliminary data.</text>
</comment>